<keyword evidence="1" id="KW-1133">Transmembrane helix</keyword>
<evidence type="ECO:0000256" key="2">
    <source>
        <dbReference type="SAM" id="SignalP"/>
    </source>
</evidence>
<keyword evidence="2" id="KW-0732">Signal</keyword>
<proteinExistence type="predicted"/>
<evidence type="ECO:0008006" key="5">
    <source>
        <dbReference type="Google" id="ProtNLM"/>
    </source>
</evidence>
<name>A0A1G2HVB9_9BACT</name>
<keyword evidence="1" id="KW-0472">Membrane</keyword>
<feature type="chain" id="PRO_5009583189" description="DUF4190 domain-containing protein" evidence="2">
    <location>
        <begin position="25"/>
        <end position="172"/>
    </location>
</feature>
<feature type="signal peptide" evidence="2">
    <location>
        <begin position="1"/>
        <end position="24"/>
    </location>
</feature>
<reference evidence="3 4" key="1">
    <citation type="journal article" date="2016" name="Nat. Commun.">
        <title>Thousands of microbial genomes shed light on interconnected biogeochemical processes in an aquifer system.</title>
        <authorList>
            <person name="Anantharaman K."/>
            <person name="Brown C.T."/>
            <person name="Hug L.A."/>
            <person name="Sharon I."/>
            <person name="Castelle C.J."/>
            <person name="Probst A.J."/>
            <person name="Thomas B.C."/>
            <person name="Singh A."/>
            <person name="Wilkins M.J."/>
            <person name="Karaoz U."/>
            <person name="Brodie E.L."/>
            <person name="Williams K.H."/>
            <person name="Hubbard S.S."/>
            <person name="Banfield J.F."/>
        </authorList>
    </citation>
    <scope>NUCLEOTIDE SEQUENCE [LARGE SCALE GENOMIC DNA]</scope>
</reference>
<gene>
    <name evidence="3" type="ORF">A2822_01960</name>
</gene>
<dbReference type="AlphaFoldDB" id="A0A1G2HVB9"/>
<protein>
    <recommendedName>
        <fullName evidence="5">DUF4190 domain-containing protein</fullName>
    </recommendedName>
</protein>
<keyword evidence="1" id="KW-0812">Transmembrane</keyword>
<evidence type="ECO:0000313" key="3">
    <source>
        <dbReference type="EMBL" id="OGZ66482.1"/>
    </source>
</evidence>
<feature type="transmembrane region" description="Helical" evidence="1">
    <location>
        <begin position="137"/>
        <end position="166"/>
    </location>
</feature>
<feature type="transmembrane region" description="Helical" evidence="1">
    <location>
        <begin position="98"/>
        <end position="125"/>
    </location>
</feature>
<evidence type="ECO:0000256" key="1">
    <source>
        <dbReference type="SAM" id="Phobius"/>
    </source>
</evidence>
<dbReference type="Proteomes" id="UP000178774">
    <property type="component" value="Unassembled WGS sequence"/>
</dbReference>
<comment type="caution">
    <text evidence="3">The sequence shown here is derived from an EMBL/GenBank/DDBJ whole genome shotgun (WGS) entry which is preliminary data.</text>
</comment>
<organism evidence="3 4">
    <name type="scientific">Candidatus Staskawiczbacteria bacterium RIFCSPHIGHO2_01_FULL_41_41</name>
    <dbReference type="NCBI Taxonomy" id="1802203"/>
    <lineage>
        <taxon>Bacteria</taxon>
        <taxon>Candidatus Staskawicziibacteriota</taxon>
    </lineage>
</organism>
<sequence>MKKILPIFLLSFAFLFLLSTTSYAANLCDESVKRGSNGIVPCGRGGCFDPATCVNPNTGEVAACDTPGAVYKTVTCSAEFTRKCNCTIDHFFLMVRSIYIFITWFLAIPLAGLLIVIGGVIMLVSGGNPGMFDKGKTVLWGAAWGLILVFGAWLVVNIIFMALGYAGSWFAF</sequence>
<dbReference type="EMBL" id="MHOP01000005">
    <property type="protein sequence ID" value="OGZ66482.1"/>
    <property type="molecule type" value="Genomic_DNA"/>
</dbReference>
<evidence type="ECO:0000313" key="4">
    <source>
        <dbReference type="Proteomes" id="UP000178774"/>
    </source>
</evidence>
<accession>A0A1G2HVB9</accession>